<organism evidence="7 8">
    <name type="scientific">Hypothenemus hampei</name>
    <name type="common">Coffee berry borer</name>
    <dbReference type="NCBI Taxonomy" id="57062"/>
    <lineage>
        <taxon>Eukaryota</taxon>
        <taxon>Metazoa</taxon>
        <taxon>Ecdysozoa</taxon>
        <taxon>Arthropoda</taxon>
        <taxon>Hexapoda</taxon>
        <taxon>Insecta</taxon>
        <taxon>Pterygota</taxon>
        <taxon>Neoptera</taxon>
        <taxon>Endopterygota</taxon>
        <taxon>Coleoptera</taxon>
        <taxon>Polyphaga</taxon>
        <taxon>Cucujiformia</taxon>
        <taxon>Curculionidae</taxon>
        <taxon>Scolytinae</taxon>
        <taxon>Hypothenemus</taxon>
    </lineage>
</organism>
<comment type="caution">
    <text evidence="7">The sequence shown here is derived from an EMBL/GenBank/DDBJ whole genome shotgun (WGS) entry which is preliminary data.</text>
</comment>
<evidence type="ECO:0000256" key="2">
    <source>
        <dbReference type="ARBA" id="ARBA00022679"/>
    </source>
</evidence>
<keyword evidence="5" id="KW-0496">Mitochondrion</keyword>
<keyword evidence="5" id="KW-0479">Metal-binding</keyword>
<feature type="binding site" evidence="5">
    <location>
        <position position="112"/>
    </location>
    <ligand>
        <name>S-adenosyl-L-methionine</name>
        <dbReference type="ChEBI" id="CHEBI:59789"/>
    </ligand>
</feature>
<feature type="binding site" evidence="5">
    <location>
        <position position="57"/>
    </location>
    <ligand>
        <name>S-adenosyl-L-methionine</name>
        <dbReference type="ChEBI" id="CHEBI:59789"/>
    </ligand>
</feature>
<dbReference type="GO" id="GO:0061542">
    <property type="term" value="F:3-demethylubiquinol 3-O-methyltransferase activity"/>
    <property type="evidence" value="ECO:0007669"/>
    <property type="project" value="UniProtKB-UniRule"/>
</dbReference>
<evidence type="ECO:0000256" key="5">
    <source>
        <dbReference type="HAMAP-Rule" id="MF_03190"/>
    </source>
</evidence>
<proteinExistence type="inferred from homology"/>
<comment type="subunit">
    <text evidence="5">Component of a multi-subunit COQ enzyme complex.</text>
</comment>
<dbReference type="NCBIfam" id="TIGR01983">
    <property type="entry name" value="UbiG"/>
    <property type="match status" value="1"/>
</dbReference>
<keyword evidence="5" id="KW-0999">Mitochondrion inner membrane</keyword>
<dbReference type="Proteomes" id="UP001566132">
    <property type="component" value="Unassembled WGS sequence"/>
</dbReference>
<dbReference type="CDD" id="cd02440">
    <property type="entry name" value="AdoMet_MTases"/>
    <property type="match status" value="1"/>
</dbReference>
<evidence type="ECO:0000256" key="1">
    <source>
        <dbReference type="ARBA" id="ARBA00022603"/>
    </source>
</evidence>
<comment type="similarity">
    <text evidence="5">Belongs to the class I-like SAM-binding methyltransferase superfamily. UbiG/COQ3 family.</text>
</comment>
<evidence type="ECO:0000256" key="4">
    <source>
        <dbReference type="ARBA" id="ARBA00022691"/>
    </source>
</evidence>
<dbReference type="GO" id="GO:0046872">
    <property type="term" value="F:metal ion binding"/>
    <property type="evidence" value="ECO:0007669"/>
    <property type="project" value="UniProtKB-KW"/>
</dbReference>
<dbReference type="InterPro" id="IPR029063">
    <property type="entry name" value="SAM-dependent_MTases_sf"/>
</dbReference>
<comment type="catalytic activity">
    <reaction evidence="5">
        <text>a 3-demethylubiquinol + S-adenosyl-L-methionine = a ubiquinol + S-adenosyl-L-homocysteine + H(+)</text>
        <dbReference type="Rhea" id="RHEA:44380"/>
        <dbReference type="Rhea" id="RHEA-COMP:9566"/>
        <dbReference type="Rhea" id="RHEA-COMP:10914"/>
        <dbReference type="ChEBI" id="CHEBI:15378"/>
        <dbReference type="ChEBI" id="CHEBI:17976"/>
        <dbReference type="ChEBI" id="CHEBI:57856"/>
        <dbReference type="ChEBI" id="CHEBI:59789"/>
        <dbReference type="ChEBI" id="CHEBI:84422"/>
        <dbReference type="EC" id="2.1.1.64"/>
    </reaction>
</comment>
<dbReference type="SUPFAM" id="SSF53335">
    <property type="entry name" value="S-adenosyl-L-methionine-dependent methyltransferases"/>
    <property type="match status" value="1"/>
</dbReference>
<keyword evidence="3 5" id="KW-0831">Ubiquinone biosynthesis</keyword>
<comment type="cofactor">
    <cofactor evidence="5">
        <name>Mg(2+)</name>
        <dbReference type="ChEBI" id="CHEBI:18420"/>
    </cofactor>
</comment>
<dbReference type="GO" id="GO:0010420">
    <property type="term" value="F:polyprenyldihydroxybenzoate methyltransferase activity"/>
    <property type="evidence" value="ECO:0007669"/>
    <property type="project" value="UniProtKB-UniRule"/>
</dbReference>
<feature type="domain" description="Methyltransferase type 11" evidence="6">
    <location>
        <begin position="88"/>
        <end position="184"/>
    </location>
</feature>
<dbReference type="EC" id="2.1.1.114" evidence="5"/>
<gene>
    <name evidence="5" type="primary">coq3</name>
    <name evidence="7" type="ORF">ABEB36_002729</name>
</gene>
<dbReference type="EC" id="2.1.1.64" evidence="5"/>
<name>A0ABD1F9W5_HYPHA</name>
<dbReference type="EMBL" id="JBDJPC010000002">
    <property type="protein sequence ID" value="KAL1513307.1"/>
    <property type="molecule type" value="Genomic_DNA"/>
</dbReference>
<dbReference type="InterPro" id="IPR010233">
    <property type="entry name" value="UbiG_MeTrfase"/>
</dbReference>
<feature type="binding site" evidence="5">
    <location>
        <position position="156"/>
    </location>
    <ligand>
        <name>S-adenosyl-L-methionine</name>
        <dbReference type="ChEBI" id="CHEBI:59789"/>
    </ligand>
</feature>
<feature type="binding site" evidence="5">
    <location>
        <position position="160"/>
    </location>
    <ligand>
        <name>Mg(2+)</name>
        <dbReference type="ChEBI" id="CHEBI:18420"/>
    </ligand>
</feature>
<keyword evidence="4 5" id="KW-0949">S-adenosyl-L-methionine</keyword>
<dbReference type="InterPro" id="IPR013216">
    <property type="entry name" value="Methyltransf_11"/>
</dbReference>
<keyword evidence="5" id="KW-0460">Magnesium</keyword>
<sequence length="268" mass="30398">MTKFLRKCSNFTFIHLRLQSHSTTIDQQEIEQFKKLAKEWWHEFGSNKPLHSMNKLRVPFVRDGLINEGVVHEQNLKTSTPLKNLSILDVGCGGGILSEPLCRLGANVTGIDANPGIIDVAKKHAEKNHLNINYLFSSIEDHSKCHFEKYDSIVASEILEHVTEKEKFLSACSACLKPLGSIFITTINNTALASFLSIFVAETVLELVPKGIHQPDKFIEPYRLQRMLEDCNLKTKVIHGMFYNVFTNNWHLCSNNSVNYCIHAVKIC</sequence>
<comment type="function">
    <text evidence="5">O-methyltransferase required for two non-consecutive steps during ubiquinone biosynthesis. Catalyzes the 2 O-methylation of 3,4-dihydroxy-5-(all-trans-polyprenyl)benzoic acid into 4-hydroxy-3-methoxy-5-(all-trans-polyprenyl)benzoic acid. Also catalyzes the last step of ubiquinone biosynthesis by mediating methylation of 3-demethylubiquinone into ubiquinone. Also able to mediate the methylation of 3-demethylubiquinol into ubiquinol.</text>
</comment>
<keyword evidence="2 5" id="KW-0808">Transferase</keyword>
<evidence type="ECO:0000259" key="6">
    <source>
        <dbReference type="Pfam" id="PF08241"/>
    </source>
</evidence>
<feature type="binding site" evidence="5">
    <location>
        <position position="157"/>
    </location>
    <ligand>
        <name>Mg(2+)</name>
        <dbReference type="ChEBI" id="CHEBI:18420"/>
    </ligand>
</feature>
<comment type="subcellular location">
    <subcellularLocation>
        <location evidence="5">Mitochondrion inner membrane</location>
        <topology evidence="5">Peripheral membrane protein</topology>
        <orientation evidence="5">Matrix side</orientation>
    </subcellularLocation>
</comment>
<comment type="catalytic activity">
    <reaction evidence="5">
        <text>a 3-demethylubiquinone + S-adenosyl-L-methionine = a ubiquinone + S-adenosyl-L-homocysteine</text>
        <dbReference type="Rhea" id="RHEA:81215"/>
        <dbReference type="Rhea" id="RHEA-COMP:9565"/>
        <dbReference type="Rhea" id="RHEA-COMP:19654"/>
        <dbReference type="ChEBI" id="CHEBI:16389"/>
        <dbReference type="ChEBI" id="CHEBI:57856"/>
        <dbReference type="ChEBI" id="CHEBI:59789"/>
        <dbReference type="ChEBI" id="CHEBI:231825"/>
    </reaction>
</comment>
<comment type="catalytic activity">
    <reaction evidence="5">
        <text>a 3,4-dihydroxy-5-(all-trans-polyprenyl)benzoate + S-adenosyl-L-methionine = a 4-hydroxy-3-methoxy-5-(all-trans-polyprenyl)benzoate + S-adenosyl-L-homocysteine + H(+)</text>
        <dbReference type="Rhea" id="RHEA:44452"/>
        <dbReference type="Rhea" id="RHEA-COMP:10930"/>
        <dbReference type="Rhea" id="RHEA-COMP:10931"/>
        <dbReference type="ChEBI" id="CHEBI:15378"/>
        <dbReference type="ChEBI" id="CHEBI:57856"/>
        <dbReference type="ChEBI" id="CHEBI:59789"/>
        <dbReference type="ChEBI" id="CHEBI:64694"/>
        <dbReference type="ChEBI" id="CHEBI:84443"/>
        <dbReference type="EC" id="2.1.1.114"/>
    </reaction>
</comment>
<evidence type="ECO:0000313" key="7">
    <source>
        <dbReference type="EMBL" id="KAL1513307.1"/>
    </source>
</evidence>
<feature type="binding site" evidence="5">
    <location>
        <position position="161"/>
    </location>
    <ligand>
        <name>Mg(2+)</name>
        <dbReference type="ChEBI" id="CHEBI:18420"/>
    </ligand>
</feature>
<dbReference type="GO" id="GO:0031314">
    <property type="term" value="C:extrinsic component of mitochondrial inner membrane"/>
    <property type="evidence" value="ECO:0007669"/>
    <property type="project" value="UniProtKB-UniRule"/>
</dbReference>
<dbReference type="Pfam" id="PF08241">
    <property type="entry name" value="Methyltransf_11"/>
    <property type="match status" value="1"/>
</dbReference>
<comment type="pathway">
    <text evidence="5">Cofactor biosynthesis; ubiquinone biosynthesis.</text>
</comment>
<keyword evidence="1 5" id="KW-0489">Methyltransferase</keyword>
<dbReference type="EC" id="2.1.1.-" evidence="5"/>
<evidence type="ECO:0000313" key="8">
    <source>
        <dbReference type="Proteomes" id="UP001566132"/>
    </source>
</evidence>
<dbReference type="GO" id="GO:0032259">
    <property type="term" value="P:methylation"/>
    <property type="evidence" value="ECO:0007669"/>
    <property type="project" value="UniProtKB-KW"/>
</dbReference>
<dbReference type="AlphaFoldDB" id="A0ABD1F9W5"/>
<keyword evidence="8" id="KW-1185">Reference proteome</keyword>
<reference evidence="7 8" key="1">
    <citation type="submission" date="2024-05" db="EMBL/GenBank/DDBJ databases">
        <title>Genetic variation in Jamaican populations of the coffee berry borer (Hypothenemus hampei).</title>
        <authorList>
            <person name="Errbii M."/>
            <person name="Myrie A."/>
        </authorList>
    </citation>
    <scope>NUCLEOTIDE SEQUENCE [LARGE SCALE GENOMIC DNA]</scope>
    <source>
        <strain evidence="7">JA-Hopewell-2020-01-JO</strain>
        <tissue evidence="7">Whole body</tissue>
    </source>
</reference>
<dbReference type="PANTHER" id="PTHR43464">
    <property type="entry name" value="METHYLTRANSFERASE"/>
    <property type="match status" value="1"/>
</dbReference>
<dbReference type="PANTHER" id="PTHR43464:SF19">
    <property type="entry name" value="UBIQUINONE BIOSYNTHESIS O-METHYLTRANSFERASE, MITOCHONDRIAL"/>
    <property type="match status" value="1"/>
</dbReference>
<dbReference type="Gene3D" id="3.40.50.150">
    <property type="entry name" value="Vaccinia Virus protein VP39"/>
    <property type="match status" value="1"/>
</dbReference>
<feature type="binding site" evidence="5">
    <location>
        <position position="91"/>
    </location>
    <ligand>
        <name>S-adenosyl-L-methionine</name>
        <dbReference type="ChEBI" id="CHEBI:59789"/>
    </ligand>
</feature>
<protein>
    <recommendedName>
        <fullName evidence="5">Ubiquinone biosynthesis O-methyltransferase, mitochondrial</fullName>
    </recommendedName>
    <alternativeName>
        <fullName evidence="5">3-demethylubiquinol 3-O-methyltransferase</fullName>
        <ecNumber evidence="5">2.1.1.64</ecNumber>
    </alternativeName>
    <alternativeName>
        <fullName evidence="5">3-demethylubiquinone 3-O-methyltransferase</fullName>
        <ecNumber evidence="5">2.1.1.-</ecNumber>
    </alternativeName>
    <alternativeName>
        <fullName evidence="5">Polyprenyldihydroxybenzoate methyltransferase</fullName>
        <ecNumber evidence="5">2.1.1.114</ecNumber>
    </alternativeName>
</protein>
<evidence type="ECO:0000256" key="3">
    <source>
        <dbReference type="ARBA" id="ARBA00022688"/>
    </source>
</evidence>
<dbReference type="HAMAP" id="MF_00472">
    <property type="entry name" value="UbiG"/>
    <property type="match status" value="1"/>
</dbReference>
<keyword evidence="5" id="KW-0472">Membrane</keyword>
<accession>A0ABD1F9W5</accession>